<dbReference type="GO" id="GO:0016281">
    <property type="term" value="C:eukaryotic translation initiation factor 4F complex"/>
    <property type="evidence" value="ECO:0007669"/>
    <property type="project" value="TreeGrafter"/>
</dbReference>
<feature type="compositionally biased region" description="Polar residues" evidence="4">
    <location>
        <begin position="197"/>
        <end position="207"/>
    </location>
</feature>
<organism evidence="5">
    <name type="scientific">Cuerna arida</name>
    <dbReference type="NCBI Taxonomy" id="1464854"/>
    <lineage>
        <taxon>Eukaryota</taxon>
        <taxon>Metazoa</taxon>
        <taxon>Ecdysozoa</taxon>
        <taxon>Arthropoda</taxon>
        <taxon>Hexapoda</taxon>
        <taxon>Insecta</taxon>
        <taxon>Pterygota</taxon>
        <taxon>Neoptera</taxon>
        <taxon>Paraneoptera</taxon>
        <taxon>Hemiptera</taxon>
        <taxon>Auchenorrhyncha</taxon>
        <taxon>Membracoidea</taxon>
        <taxon>Cicadellidae</taxon>
        <taxon>Cicadellinae</taxon>
        <taxon>Proconiini</taxon>
        <taxon>Cuerna</taxon>
    </lineage>
</organism>
<evidence type="ECO:0000256" key="2">
    <source>
        <dbReference type="ARBA" id="ARBA00022540"/>
    </source>
</evidence>
<dbReference type="InterPro" id="IPR016024">
    <property type="entry name" value="ARM-type_fold"/>
</dbReference>
<proteinExistence type="inferred from homology"/>
<dbReference type="SUPFAM" id="SSF48371">
    <property type="entry name" value="ARM repeat"/>
    <property type="match status" value="1"/>
</dbReference>
<evidence type="ECO:0000256" key="1">
    <source>
        <dbReference type="ARBA" id="ARBA00005775"/>
    </source>
</evidence>
<comment type="similarity">
    <text evidence="1">Belongs to the eukaryotic initiation factor 4G family.</text>
</comment>
<dbReference type="Gene3D" id="1.25.40.180">
    <property type="match status" value="1"/>
</dbReference>
<dbReference type="GO" id="GO:0003729">
    <property type="term" value="F:mRNA binding"/>
    <property type="evidence" value="ECO:0007669"/>
    <property type="project" value="TreeGrafter"/>
</dbReference>
<feature type="region of interest" description="Disordered" evidence="4">
    <location>
        <begin position="173"/>
        <end position="225"/>
    </location>
</feature>
<evidence type="ECO:0008006" key="6">
    <source>
        <dbReference type="Google" id="ProtNLM"/>
    </source>
</evidence>
<dbReference type="PANTHER" id="PTHR23253">
    <property type="entry name" value="EUKARYOTIC TRANSLATION INITIATION FACTOR 4 GAMMA"/>
    <property type="match status" value="1"/>
</dbReference>
<feature type="compositionally biased region" description="Low complexity" evidence="4">
    <location>
        <begin position="173"/>
        <end position="196"/>
    </location>
</feature>
<feature type="non-terminal residue" evidence="5">
    <location>
        <position position="1"/>
    </location>
</feature>
<feature type="compositionally biased region" description="Polar residues" evidence="4">
    <location>
        <begin position="126"/>
        <end position="144"/>
    </location>
</feature>
<feature type="region of interest" description="Disordered" evidence="4">
    <location>
        <begin position="107"/>
        <end position="144"/>
    </location>
</feature>
<keyword evidence="3" id="KW-0648">Protein biosynthesis</keyword>
<dbReference type="EMBL" id="GECZ01020382">
    <property type="protein sequence ID" value="JAS49387.1"/>
    <property type="molecule type" value="Transcribed_RNA"/>
</dbReference>
<sequence>KLLTTIGEKLEKDSGSESFDGLFNMISVFTHKTAQPTISNRVRFMVQDLLDLRKNNWKFVTAKSKPNPLEHSMKMPVMRSDASDRMNVMSGGSNSLSGSLSFDKKRAKVGSSSLGGGSGSSNSNSWQTQGSKMKSNTSNTSYPIQSSKLKTQNLETSHLNLGAAQNYSMWSRGSGIKSSQSSSSTLPSSITSIPTLESSGFRSSRPSNEFKSEKSQNTSDKTVKKTVAVTKPVPTVPVEIPKQIEAKGMLKDHLGNYNCGELEAF</sequence>
<accession>A0A1B6FGS7</accession>
<dbReference type="PANTHER" id="PTHR23253:SF9">
    <property type="entry name" value="EUKARYOTIC TRANSLATION INITIATION FACTOR 4 GAMMA 2"/>
    <property type="match status" value="1"/>
</dbReference>
<gene>
    <name evidence="5" type="ORF">g.47345</name>
</gene>
<dbReference type="GO" id="GO:0003743">
    <property type="term" value="F:translation initiation factor activity"/>
    <property type="evidence" value="ECO:0007669"/>
    <property type="project" value="UniProtKB-KW"/>
</dbReference>
<protein>
    <recommendedName>
        <fullName evidence="6">MIF4G domain-containing protein</fullName>
    </recommendedName>
</protein>
<evidence type="ECO:0000256" key="3">
    <source>
        <dbReference type="ARBA" id="ARBA00022917"/>
    </source>
</evidence>
<dbReference type="AlphaFoldDB" id="A0A1B6FGS7"/>
<reference evidence="5" key="1">
    <citation type="submission" date="2015-11" db="EMBL/GenBank/DDBJ databases">
        <title>De novo transcriptome assembly of four potential Pierce s Disease insect vectors from Arizona vineyards.</title>
        <authorList>
            <person name="Tassone E.E."/>
        </authorList>
    </citation>
    <scope>NUCLEOTIDE SEQUENCE</scope>
</reference>
<name>A0A1B6FGS7_9HEMI</name>
<evidence type="ECO:0000313" key="5">
    <source>
        <dbReference type="EMBL" id="JAS49387.1"/>
    </source>
</evidence>
<evidence type="ECO:0000256" key="4">
    <source>
        <dbReference type="SAM" id="MobiDB-lite"/>
    </source>
</evidence>
<feature type="non-terminal residue" evidence="5">
    <location>
        <position position="265"/>
    </location>
</feature>
<keyword evidence="2" id="KW-0396">Initiation factor</keyword>